<dbReference type="FunFam" id="3.40.50.300:FF:000366">
    <property type="entry name" value="GTPase, IMAP family member 2"/>
    <property type="match status" value="1"/>
</dbReference>
<sequence>PRDPDLLIVLVGKTGVGKSSTGNTILGQEVFHVSSSAQSVTKECIKVRAEVDGCKVSVVDTPGLFDTDLTETAVINRLVECITLSCPGPHVFLVVLRLRHFTIEDHETVKRLQWIFGDEAPKYTIVLFTEGDRLKTKTIEEYLATAENELSQVVETCGGRYHVFNNKNMGDRNQVIKLIFFLFIVLLFIVLSD</sequence>
<reference evidence="6" key="3">
    <citation type="submission" date="2025-09" db="UniProtKB">
        <authorList>
            <consortium name="Ensembl"/>
        </authorList>
    </citation>
    <scope>IDENTIFICATION</scope>
</reference>
<reference evidence="6 7" key="1">
    <citation type="submission" date="2020-10" db="EMBL/GenBank/DDBJ databases">
        <title>Pygocentrus nattereri (red-bellied piranha) genome, fPygNat1, primary haplotype.</title>
        <authorList>
            <person name="Myers G."/>
            <person name="Meyer A."/>
            <person name="Karagic N."/>
            <person name="Pippel M."/>
            <person name="Winkler S."/>
            <person name="Tracey A."/>
            <person name="Wood J."/>
            <person name="Formenti G."/>
            <person name="Howe K."/>
            <person name="Fedrigo O."/>
            <person name="Jarvis E.D."/>
        </authorList>
    </citation>
    <scope>NUCLEOTIDE SEQUENCE [LARGE SCALE GENOMIC DNA]</scope>
</reference>
<organism evidence="6 7">
    <name type="scientific">Pygocentrus nattereri</name>
    <name type="common">Red-bellied piranha</name>
    <dbReference type="NCBI Taxonomy" id="42514"/>
    <lineage>
        <taxon>Eukaryota</taxon>
        <taxon>Metazoa</taxon>
        <taxon>Chordata</taxon>
        <taxon>Craniata</taxon>
        <taxon>Vertebrata</taxon>
        <taxon>Euteleostomi</taxon>
        <taxon>Actinopterygii</taxon>
        <taxon>Neopterygii</taxon>
        <taxon>Teleostei</taxon>
        <taxon>Ostariophysi</taxon>
        <taxon>Characiformes</taxon>
        <taxon>Characoidei</taxon>
        <taxon>Pygocentrus</taxon>
    </lineage>
</organism>
<feature type="transmembrane region" description="Helical" evidence="4">
    <location>
        <begin position="175"/>
        <end position="192"/>
    </location>
</feature>
<evidence type="ECO:0000256" key="1">
    <source>
        <dbReference type="ARBA" id="ARBA00008535"/>
    </source>
</evidence>
<dbReference type="CDD" id="cd01852">
    <property type="entry name" value="AIG1"/>
    <property type="match status" value="1"/>
</dbReference>
<dbReference type="OMA" id="ECIALSA"/>
<feature type="domain" description="AIG1-type G" evidence="5">
    <location>
        <begin position="3"/>
        <end position="193"/>
    </location>
</feature>
<proteinExistence type="inferred from homology"/>
<dbReference type="InterPro" id="IPR027417">
    <property type="entry name" value="P-loop_NTPase"/>
</dbReference>
<dbReference type="PANTHER" id="PTHR10903:SF170">
    <property type="entry name" value="GTPASE IMAP FAMILY MEMBER 7"/>
    <property type="match status" value="1"/>
</dbReference>
<evidence type="ECO:0000256" key="2">
    <source>
        <dbReference type="ARBA" id="ARBA00022741"/>
    </source>
</evidence>
<dbReference type="PROSITE" id="PS51720">
    <property type="entry name" value="G_AIG1"/>
    <property type="match status" value="1"/>
</dbReference>
<dbReference type="InterPro" id="IPR045058">
    <property type="entry name" value="GIMA/IAN/Toc"/>
</dbReference>
<dbReference type="Pfam" id="PF04548">
    <property type="entry name" value="AIG1"/>
    <property type="match status" value="1"/>
</dbReference>
<evidence type="ECO:0000313" key="6">
    <source>
        <dbReference type="Ensembl" id="ENSPNAP00000009159.2"/>
    </source>
</evidence>
<dbReference type="InterPro" id="IPR006703">
    <property type="entry name" value="G_AIG1"/>
</dbReference>
<keyword evidence="3" id="KW-0342">GTP-binding</keyword>
<evidence type="ECO:0000259" key="5">
    <source>
        <dbReference type="PROSITE" id="PS51720"/>
    </source>
</evidence>
<accession>A0A3B4CF88</accession>
<name>A0A3B4CF88_PYGNA</name>
<dbReference type="Ensembl" id="ENSPNAT00000015445.2">
    <property type="protein sequence ID" value="ENSPNAP00000009159.2"/>
    <property type="gene ID" value="ENSPNAG00000003223.2"/>
</dbReference>
<dbReference type="SUPFAM" id="SSF52540">
    <property type="entry name" value="P-loop containing nucleoside triphosphate hydrolases"/>
    <property type="match status" value="1"/>
</dbReference>
<keyword evidence="4" id="KW-0472">Membrane</keyword>
<dbReference type="GeneTree" id="ENSGT01120000271858"/>
<dbReference type="Proteomes" id="UP001501920">
    <property type="component" value="Chromosome 9"/>
</dbReference>
<dbReference type="Gene3D" id="3.40.50.300">
    <property type="entry name" value="P-loop containing nucleotide triphosphate hydrolases"/>
    <property type="match status" value="1"/>
</dbReference>
<protein>
    <recommendedName>
        <fullName evidence="5">AIG1-type G domain-containing protein</fullName>
    </recommendedName>
</protein>
<keyword evidence="2" id="KW-0547">Nucleotide-binding</keyword>
<keyword evidence="4" id="KW-1133">Transmembrane helix</keyword>
<keyword evidence="4" id="KW-0812">Transmembrane</keyword>
<evidence type="ECO:0000256" key="4">
    <source>
        <dbReference type="SAM" id="Phobius"/>
    </source>
</evidence>
<dbReference type="GO" id="GO:0005525">
    <property type="term" value="F:GTP binding"/>
    <property type="evidence" value="ECO:0007669"/>
    <property type="project" value="UniProtKB-KW"/>
</dbReference>
<evidence type="ECO:0000256" key="3">
    <source>
        <dbReference type="ARBA" id="ARBA00023134"/>
    </source>
</evidence>
<dbReference type="PANTHER" id="PTHR10903">
    <property type="entry name" value="GTPASE, IMAP FAMILY MEMBER-RELATED"/>
    <property type="match status" value="1"/>
</dbReference>
<evidence type="ECO:0000313" key="7">
    <source>
        <dbReference type="Proteomes" id="UP001501920"/>
    </source>
</evidence>
<keyword evidence="7" id="KW-1185">Reference proteome</keyword>
<reference evidence="6" key="2">
    <citation type="submission" date="2025-08" db="UniProtKB">
        <authorList>
            <consortium name="Ensembl"/>
        </authorList>
    </citation>
    <scope>IDENTIFICATION</scope>
</reference>
<dbReference type="AlphaFoldDB" id="A0A3B4CF88"/>
<comment type="similarity">
    <text evidence="1">Belongs to the TRAFAC class TrmE-Era-EngA-EngB-Septin-like GTPase superfamily. AIG1/Toc34/Toc159-like paraseptin GTPase family. IAN subfamily.</text>
</comment>